<evidence type="ECO:0000313" key="1">
    <source>
        <dbReference type="EMBL" id="KAK9923249.1"/>
    </source>
</evidence>
<protein>
    <submittedName>
        <fullName evidence="1">Uncharacterized protein</fullName>
    </submittedName>
</protein>
<name>A0AAW1WIA8_RUBAR</name>
<gene>
    <name evidence="1" type="ORF">M0R45_031679</name>
</gene>
<proteinExistence type="predicted"/>
<sequence length="209" mass="23723">MVIWNIQMIKRYRNKIPSEIVERIEDEVLDLRKTMGRRSVISEMKSKLDGYLSNWRNDQRLWGSRDHSGRDEVGGYYRDEASWDHSGSDIHTMTKSMEKRFQVTRQEKLRVQLPIWKRQWKEEMLMKLRPSLMMKTKLSQKLGSTCEASKHDPGGSFDAFGCSTKAGGVVERLADAFHGGGFDDFGGGWKINFGGGSESLTPPAATAGS</sequence>
<reference evidence="1 2" key="1">
    <citation type="journal article" date="2023" name="G3 (Bethesda)">
        <title>A chromosome-length genome assembly and annotation of blackberry (Rubus argutus, cv. 'Hillquist').</title>
        <authorList>
            <person name="Bruna T."/>
            <person name="Aryal R."/>
            <person name="Dudchenko O."/>
            <person name="Sargent D.J."/>
            <person name="Mead D."/>
            <person name="Buti M."/>
            <person name="Cavallini A."/>
            <person name="Hytonen T."/>
            <person name="Andres J."/>
            <person name="Pham M."/>
            <person name="Weisz D."/>
            <person name="Mascagni F."/>
            <person name="Usai G."/>
            <person name="Natali L."/>
            <person name="Bassil N."/>
            <person name="Fernandez G.E."/>
            <person name="Lomsadze A."/>
            <person name="Armour M."/>
            <person name="Olukolu B."/>
            <person name="Poorten T."/>
            <person name="Britton C."/>
            <person name="Davik J."/>
            <person name="Ashrafi H."/>
            <person name="Aiden E.L."/>
            <person name="Borodovsky M."/>
            <person name="Worthington M."/>
        </authorList>
    </citation>
    <scope>NUCLEOTIDE SEQUENCE [LARGE SCALE GENOMIC DNA]</scope>
    <source>
        <strain evidence="1">PI 553951</strain>
    </source>
</reference>
<organism evidence="1 2">
    <name type="scientific">Rubus argutus</name>
    <name type="common">Southern blackberry</name>
    <dbReference type="NCBI Taxonomy" id="59490"/>
    <lineage>
        <taxon>Eukaryota</taxon>
        <taxon>Viridiplantae</taxon>
        <taxon>Streptophyta</taxon>
        <taxon>Embryophyta</taxon>
        <taxon>Tracheophyta</taxon>
        <taxon>Spermatophyta</taxon>
        <taxon>Magnoliopsida</taxon>
        <taxon>eudicotyledons</taxon>
        <taxon>Gunneridae</taxon>
        <taxon>Pentapetalae</taxon>
        <taxon>rosids</taxon>
        <taxon>fabids</taxon>
        <taxon>Rosales</taxon>
        <taxon>Rosaceae</taxon>
        <taxon>Rosoideae</taxon>
        <taxon>Rosoideae incertae sedis</taxon>
        <taxon>Rubus</taxon>
    </lineage>
</organism>
<dbReference type="EMBL" id="JBEDUW010000006">
    <property type="protein sequence ID" value="KAK9923249.1"/>
    <property type="molecule type" value="Genomic_DNA"/>
</dbReference>
<dbReference type="Proteomes" id="UP001457282">
    <property type="component" value="Unassembled WGS sequence"/>
</dbReference>
<evidence type="ECO:0000313" key="2">
    <source>
        <dbReference type="Proteomes" id="UP001457282"/>
    </source>
</evidence>
<comment type="caution">
    <text evidence="1">The sequence shown here is derived from an EMBL/GenBank/DDBJ whole genome shotgun (WGS) entry which is preliminary data.</text>
</comment>
<keyword evidence="2" id="KW-1185">Reference proteome</keyword>
<dbReference type="AlphaFoldDB" id="A0AAW1WIA8"/>
<accession>A0AAW1WIA8</accession>